<protein>
    <submittedName>
        <fullName evidence="1">Uncharacterized protein</fullName>
    </submittedName>
</protein>
<evidence type="ECO:0000313" key="2">
    <source>
        <dbReference type="Proteomes" id="UP000241769"/>
    </source>
</evidence>
<dbReference type="InParanoid" id="A0A2P6NZZ3"/>
<dbReference type="EMBL" id="MDYQ01000003">
    <property type="protein sequence ID" value="PRP89504.1"/>
    <property type="molecule type" value="Genomic_DNA"/>
</dbReference>
<name>A0A2P6NZZ3_9EUKA</name>
<dbReference type="Proteomes" id="UP000241769">
    <property type="component" value="Unassembled WGS sequence"/>
</dbReference>
<keyword evidence="2" id="KW-1185">Reference proteome</keyword>
<evidence type="ECO:0000313" key="1">
    <source>
        <dbReference type="EMBL" id="PRP89504.1"/>
    </source>
</evidence>
<sequence length="176" mass="17954">MAGFVWSYIKHRQLHGVRDPETNEQHANNDQLLNDTMKQAIALLFLSLSATSVWAGTCQTGYSWCSGVNKCYDPSQYSCNAVGSLLPLNNAVGSVLTNAAGIVLPLTNAANAATSVVTNVAGAALPLTNAVNAATSILPLTNAANAATSVVTNVVGAVLPLTNAANAATSVVTNAA</sequence>
<gene>
    <name evidence="1" type="ORF">PROFUN_01367</name>
</gene>
<reference evidence="1 2" key="1">
    <citation type="journal article" date="2018" name="Genome Biol. Evol.">
        <title>Multiple Roots of Fruiting Body Formation in Amoebozoa.</title>
        <authorList>
            <person name="Hillmann F."/>
            <person name="Forbes G."/>
            <person name="Novohradska S."/>
            <person name="Ferling I."/>
            <person name="Riege K."/>
            <person name="Groth M."/>
            <person name="Westermann M."/>
            <person name="Marz M."/>
            <person name="Spaller T."/>
            <person name="Winckler T."/>
            <person name="Schaap P."/>
            <person name="Glockner G."/>
        </authorList>
    </citation>
    <scope>NUCLEOTIDE SEQUENCE [LARGE SCALE GENOMIC DNA]</scope>
    <source>
        <strain evidence="1 2">Jena</strain>
    </source>
</reference>
<dbReference type="AlphaFoldDB" id="A0A2P6NZZ3"/>
<feature type="non-terminal residue" evidence="1">
    <location>
        <position position="176"/>
    </location>
</feature>
<comment type="caution">
    <text evidence="1">The sequence shown here is derived from an EMBL/GenBank/DDBJ whole genome shotgun (WGS) entry which is preliminary data.</text>
</comment>
<accession>A0A2P6NZZ3</accession>
<proteinExistence type="predicted"/>
<organism evidence="1 2">
    <name type="scientific">Planoprotostelium fungivorum</name>
    <dbReference type="NCBI Taxonomy" id="1890364"/>
    <lineage>
        <taxon>Eukaryota</taxon>
        <taxon>Amoebozoa</taxon>
        <taxon>Evosea</taxon>
        <taxon>Variosea</taxon>
        <taxon>Cavosteliida</taxon>
        <taxon>Cavosteliaceae</taxon>
        <taxon>Planoprotostelium</taxon>
    </lineage>
</organism>